<evidence type="ECO:0000313" key="2">
    <source>
        <dbReference type="EMBL" id="GAX82672.1"/>
    </source>
</evidence>
<keyword evidence="3" id="KW-1185">Reference proteome</keyword>
<feature type="region of interest" description="Disordered" evidence="1">
    <location>
        <begin position="165"/>
        <end position="185"/>
    </location>
</feature>
<dbReference type="AlphaFoldDB" id="A0A250XID5"/>
<feature type="region of interest" description="Disordered" evidence="1">
    <location>
        <begin position="33"/>
        <end position="60"/>
    </location>
</feature>
<gene>
    <name evidence="2" type="ORF">CEUSTIGMA_g10098.t1</name>
</gene>
<feature type="compositionally biased region" description="Basic and acidic residues" evidence="1">
    <location>
        <begin position="169"/>
        <end position="179"/>
    </location>
</feature>
<accession>A0A250XID5</accession>
<feature type="compositionally biased region" description="Basic and acidic residues" evidence="1">
    <location>
        <begin position="44"/>
        <end position="60"/>
    </location>
</feature>
<organism evidence="2 3">
    <name type="scientific">Chlamydomonas eustigma</name>
    <dbReference type="NCBI Taxonomy" id="1157962"/>
    <lineage>
        <taxon>Eukaryota</taxon>
        <taxon>Viridiplantae</taxon>
        <taxon>Chlorophyta</taxon>
        <taxon>core chlorophytes</taxon>
        <taxon>Chlorophyceae</taxon>
        <taxon>CS clade</taxon>
        <taxon>Chlamydomonadales</taxon>
        <taxon>Chlamydomonadaceae</taxon>
        <taxon>Chlamydomonas</taxon>
    </lineage>
</organism>
<dbReference type="EMBL" id="BEGY01000084">
    <property type="protein sequence ID" value="GAX82672.1"/>
    <property type="molecule type" value="Genomic_DNA"/>
</dbReference>
<reference evidence="2 3" key="1">
    <citation type="submission" date="2017-08" db="EMBL/GenBank/DDBJ databases">
        <title>Acidophilic green algal genome provides insights into adaptation to an acidic environment.</title>
        <authorList>
            <person name="Hirooka S."/>
            <person name="Hirose Y."/>
            <person name="Kanesaki Y."/>
            <person name="Higuchi S."/>
            <person name="Fujiwara T."/>
            <person name="Onuma R."/>
            <person name="Era A."/>
            <person name="Ohbayashi R."/>
            <person name="Uzuka A."/>
            <person name="Nozaki H."/>
            <person name="Yoshikawa H."/>
            <person name="Miyagishima S.Y."/>
        </authorList>
    </citation>
    <scope>NUCLEOTIDE SEQUENCE [LARGE SCALE GENOMIC DNA]</scope>
    <source>
        <strain evidence="2 3">NIES-2499</strain>
    </source>
</reference>
<sequence length="295" mass="31894">MSVLMLNKSYRWGCTREEKKTKSLAYQKKQGLLRHGPSQPHQVQTEERRIETSRPVKTNDAETSVNEFGSGVFAMSISPETFVDKGALLTKPLVADHESSSTNSDSCNCEVPSGSTPVLSLACGIAPLPASSILRKAAGRGVGLSSTVHQQLQQPGHDFIEEESVSARPHLDDEADPPHPRHHSWQTLSSLSQLGSYPDSSFHSLMSSMPVVLPIIAGFTRSSWMCQDHQHMSADLPTPIAASVVHSLRGSERLSGSLSGSISPYIHQVMMGSSSAPHCRPENNLAEALASKPHT</sequence>
<dbReference type="Proteomes" id="UP000232323">
    <property type="component" value="Unassembled WGS sequence"/>
</dbReference>
<proteinExistence type="predicted"/>
<comment type="caution">
    <text evidence="2">The sequence shown here is derived from an EMBL/GenBank/DDBJ whole genome shotgun (WGS) entry which is preliminary data.</text>
</comment>
<evidence type="ECO:0000256" key="1">
    <source>
        <dbReference type="SAM" id="MobiDB-lite"/>
    </source>
</evidence>
<evidence type="ECO:0000313" key="3">
    <source>
        <dbReference type="Proteomes" id="UP000232323"/>
    </source>
</evidence>
<protein>
    <submittedName>
        <fullName evidence="2">Uncharacterized protein</fullName>
    </submittedName>
</protein>
<name>A0A250XID5_9CHLO</name>